<keyword evidence="3 7" id="KW-0349">Heme</keyword>
<evidence type="ECO:0000256" key="4">
    <source>
        <dbReference type="ARBA" id="ARBA00022723"/>
    </source>
</evidence>
<gene>
    <name evidence="8" type="primary">glbO</name>
    <name evidence="8" type="ORF">RL72_01355</name>
</gene>
<protein>
    <submittedName>
        <fullName evidence="8">Group 2 truncated hemoglobin GlbO</fullName>
    </submittedName>
</protein>
<dbReference type="CDD" id="cd14771">
    <property type="entry name" value="TrHb2_Mt-trHbO-like_O"/>
    <property type="match status" value="1"/>
</dbReference>
<keyword evidence="5" id="KW-0408">Iron</keyword>
<accession>A0A0F0L216</accession>
<dbReference type="OrthoDB" id="9790913at2"/>
<name>A0A0F0L216_9MICO</name>
<dbReference type="RefSeq" id="WP_045250062.1">
    <property type="nucleotide sequence ID" value="NZ_CP099706.1"/>
</dbReference>
<keyword evidence="9" id="KW-1185">Reference proteome</keyword>
<evidence type="ECO:0000313" key="9">
    <source>
        <dbReference type="Proteomes" id="UP000033448"/>
    </source>
</evidence>
<dbReference type="PROSITE" id="PS01213">
    <property type="entry name" value="GLOBIN_FAM_2"/>
    <property type="match status" value="1"/>
</dbReference>
<dbReference type="PANTHER" id="PTHR47366">
    <property type="entry name" value="TWO-ON-TWO HEMOGLOBIN-3"/>
    <property type="match status" value="1"/>
</dbReference>
<dbReference type="GO" id="GO:0005344">
    <property type="term" value="F:oxygen carrier activity"/>
    <property type="evidence" value="ECO:0007669"/>
    <property type="project" value="InterPro"/>
</dbReference>
<keyword evidence="4" id="KW-0479">Metal-binding</keyword>
<dbReference type="Pfam" id="PF01152">
    <property type="entry name" value="Bac_globin"/>
    <property type="match status" value="1"/>
</dbReference>
<evidence type="ECO:0000256" key="2">
    <source>
        <dbReference type="ARBA" id="ARBA00022448"/>
    </source>
</evidence>
<dbReference type="GO" id="GO:0020037">
    <property type="term" value="F:heme binding"/>
    <property type="evidence" value="ECO:0007669"/>
    <property type="project" value="InterPro"/>
</dbReference>
<dbReference type="GO" id="GO:0046872">
    <property type="term" value="F:metal ion binding"/>
    <property type="evidence" value="ECO:0007669"/>
    <property type="project" value="UniProtKB-KW"/>
</dbReference>
<comment type="caution">
    <text evidence="8">The sequence shown here is derived from an EMBL/GenBank/DDBJ whole genome shotgun (WGS) entry which is preliminary data.</text>
</comment>
<dbReference type="InterPro" id="IPR009050">
    <property type="entry name" value="Globin-like_sf"/>
</dbReference>
<dbReference type="PANTHER" id="PTHR47366:SF1">
    <property type="entry name" value="TWO-ON-TWO HEMOGLOBIN-3"/>
    <property type="match status" value="1"/>
</dbReference>
<organism evidence="8 9">
    <name type="scientific">Microbacterium azadirachtae</name>
    <dbReference type="NCBI Taxonomy" id="582680"/>
    <lineage>
        <taxon>Bacteria</taxon>
        <taxon>Bacillati</taxon>
        <taxon>Actinomycetota</taxon>
        <taxon>Actinomycetes</taxon>
        <taxon>Micrococcales</taxon>
        <taxon>Microbacteriaceae</taxon>
        <taxon>Microbacterium</taxon>
    </lineage>
</organism>
<dbReference type="GO" id="GO:0019825">
    <property type="term" value="F:oxygen binding"/>
    <property type="evidence" value="ECO:0007669"/>
    <property type="project" value="InterPro"/>
</dbReference>
<dbReference type="PATRIC" id="fig|582680.7.peg.1393"/>
<evidence type="ECO:0000256" key="6">
    <source>
        <dbReference type="ARBA" id="ARBA00034496"/>
    </source>
</evidence>
<feature type="binding site" description="distal binding residue" evidence="7">
    <location>
        <position position="120"/>
    </location>
    <ligand>
        <name>heme</name>
        <dbReference type="ChEBI" id="CHEBI:30413"/>
    </ligand>
    <ligandPart>
        <name>Fe</name>
        <dbReference type="ChEBI" id="CHEBI:18248"/>
    </ligandPart>
</feature>
<evidence type="ECO:0000256" key="7">
    <source>
        <dbReference type="PIRSR" id="PIRSR601486-1"/>
    </source>
</evidence>
<sequence length="145" mass="16525">MSEPMSFYDEVGGHATFQRLVDVFYREVALDPVLKPMYPEEDLGPAADRLRMFLEQYWGGPTAYGEQRGHPRLRMRHMPFHVDPDARDRWLRCMRTAVDDAALSPIHEATLWDYLERAAHAMVNTFEPSRAGADGAPPLGGRPLL</sequence>
<evidence type="ECO:0000256" key="3">
    <source>
        <dbReference type="ARBA" id="ARBA00022617"/>
    </source>
</evidence>
<comment type="cofactor">
    <cofactor evidence="1">
        <name>heme</name>
        <dbReference type="ChEBI" id="CHEBI:30413"/>
    </cofactor>
</comment>
<dbReference type="EMBL" id="JYIT01000069">
    <property type="protein sequence ID" value="KJL25576.1"/>
    <property type="molecule type" value="Genomic_DNA"/>
</dbReference>
<dbReference type="InterPro" id="IPR012292">
    <property type="entry name" value="Globin/Proto"/>
</dbReference>
<evidence type="ECO:0000256" key="5">
    <source>
        <dbReference type="ARBA" id="ARBA00023004"/>
    </source>
</evidence>
<dbReference type="InterPro" id="IPR019795">
    <property type="entry name" value="Globin_bac-like_CS"/>
</dbReference>
<comment type="similarity">
    <text evidence="6">Belongs to the truncated hemoglobin family. Group II subfamily.</text>
</comment>
<keyword evidence="2" id="KW-0813">Transport</keyword>
<reference evidence="8 9" key="1">
    <citation type="submission" date="2015-02" db="EMBL/GenBank/DDBJ databases">
        <title>Draft genome sequences of ten Microbacterium spp. with emphasis on heavy metal contaminated environments.</title>
        <authorList>
            <person name="Corretto E."/>
        </authorList>
    </citation>
    <scope>NUCLEOTIDE SEQUENCE [LARGE SCALE GENOMIC DNA]</scope>
    <source>
        <strain evidence="8 9">DSM 23848</strain>
    </source>
</reference>
<dbReference type="SUPFAM" id="SSF46458">
    <property type="entry name" value="Globin-like"/>
    <property type="match status" value="1"/>
</dbReference>
<evidence type="ECO:0000313" key="8">
    <source>
        <dbReference type="EMBL" id="KJL25576.1"/>
    </source>
</evidence>
<dbReference type="Gene3D" id="1.10.490.10">
    <property type="entry name" value="Globins"/>
    <property type="match status" value="1"/>
</dbReference>
<proteinExistence type="inferred from homology"/>
<dbReference type="Proteomes" id="UP000033448">
    <property type="component" value="Unassembled WGS sequence"/>
</dbReference>
<evidence type="ECO:0000256" key="1">
    <source>
        <dbReference type="ARBA" id="ARBA00001971"/>
    </source>
</evidence>
<dbReference type="InterPro" id="IPR044203">
    <property type="entry name" value="GlbO/GLB3-like"/>
</dbReference>
<dbReference type="InterPro" id="IPR001486">
    <property type="entry name" value="Hemoglobin_trunc"/>
</dbReference>
<dbReference type="AlphaFoldDB" id="A0A0F0L216"/>